<keyword evidence="2" id="KW-0472">Membrane</keyword>
<keyword evidence="2" id="KW-0812">Transmembrane</keyword>
<sequence>MQGERDDEAGCFPAGDGGGGKGKAPSPPPPPPSHEIDGGHRRGLIRRRRRWRPVRGEVFAVGFMVAGAAYFLLADALAAGRRDDPADGDGDDDPSGGWFFAAYVLWITGLNLLYVLDYLMN</sequence>
<dbReference type="eggNOG" id="ENOG502R3NS">
    <property type="taxonomic scope" value="Eukaryota"/>
</dbReference>
<keyword evidence="2" id="KW-1133">Transmembrane helix</keyword>
<reference evidence="3" key="1">
    <citation type="journal article" date="2009" name="Rice">
        <title>De Novo Next Generation Sequencing of Plant Genomes.</title>
        <authorList>
            <person name="Rounsley S."/>
            <person name="Marri P.R."/>
            <person name="Yu Y."/>
            <person name="He R."/>
            <person name="Sisneros N."/>
            <person name="Goicoechea J.L."/>
            <person name="Lee S.J."/>
            <person name="Angelova A."/>
            <person name="Kudrna D."/>
            <person name="Luo M."/>
            <person name="Affourtit J."/>
            <person name="Desany B."/>
            <person name="Knight J."/>
            <person name="Niazi F."/>
            <person name="Egholm M."/>
            <person name="Wing R.A."/>
        </authorList>
    </citation>
    <scope>NUCLEOTIDE SEQUENCE [LARGE SCALE GENOMIC DNA]</scope>
    <source>
        <strain evidence="3">cv. IRGC 105608</strain>
    </source>
</reference>
<dbReference type="Gramene" id="OBART06G24450.1">
    <property type="protein sequence ID" value="OBART06G24450.1"/>
    <property type="gene ID" value="OBART06G24450"/>
</dbReference>
<dbReference type="Proteomes" id="UP000026960">
    <property type="component" value="Chromosome 6"/>
</dbReference>
<accession>A0A0D3GJT7</accession>
<proteinExistence type="predicted"/>
<feature type="transmembrane region" description="Helical" evidence="2">
    <location>
        <begin position="56"/>
        <end position="78"/>
    </location>
</feature>
<dbReference type="EnsemblPlants" id="OBART06G24450.1">
    <property type="protein sequence ID" value="OBART06G24450.1"/>
    <property type="gene ID" value="OBART06G24450"/>
</dbReference>
<organism evidence="3">
    <name type="scientific">Oryza barthii</name>
    <dbReference type="NCBI Taxonomy" id="65489"/>
    <lineage>
        <taxon>Eukaryota</taxon>
        <taxon>Viridiplantae</taxon>
        <taxon>Streptophyta</taxon>
        <taxon>Embryophyta</taxon>
        <taxon>Tracheophyta</taxon>
        <taxon>Spermatophyta</taxon>
        <taxon>Magnoliopsida</taxon>
        <taxon>Liliopsida</taxon>
        <taxon>Poales</taxon>
        <taxon>Poaceae</taxon>
        <taxon>BOP clade</taxon>
        <taxon>Oryzoideae</taxon>
        <taxon>Oryzeae</taxon>
        <taxon>Oryzinae</taxon>
        <taxon>Oryza</taxon>
    </lineage>
</organism>
<name>A0A0D3GJT7_9ORYZ</name>
<evidence type="ECO:0000256" key="1">
    <source>
        <dbReference type="SAM" id="MobiDB-lite"/>
    </source>
</evidence>
<reference evidence="3" key="2">
    <citation type="submission" date="2015-03" db="UniProtKB">
        <authorList>
            <consortium name="EnsemblPlants"/>
        </authorList>
    </citation>
    <scope>IDENTIFICATION</scope>
</reference>
<evidence type="ECO:0000313" key="4">
    <source>
        <dbReference type="Proteomes" id="UP000026960"/>
    </source>
</evidence>
<keyword evidence="4" id="KW-1185">Reference proteome</keyword>
<feature type="region of interest" description="Disordered" evidence="1">
    <location>
        <begin position="1"/>
        <end position="44"/>
    </location>
</feature>
<evidence type="ECO:0000313" key="3">
    <source>
        <dbReference type="EnsemblPlants" id="OBART06G24450.1"/>
    </source>
</evidence>
<dbReference type="PaxDb" id="65489-OBART06G24450.1"/>
<protein>
    <submittedName>
        <fullName evidence="3">Uncharacterized protein</fullName>
    </submittedName>
</protein>
<dbReference type="HOGENOM" id="CLU_2041627_0_0_1"/>
<evidence type="ECO:0000256" key="2">
    <source>
        <dbReference type="SAM" id="Phobius"/>
    </source>
</evidence>
<feature type="transmembrane region" description="Helical" evidence="2">
    <location>
        <begin position="98"/>
        <end position="116"/>
    </location>
</feature>
<dbReference type="AlphaFoldDB" id="A0A0D3GJT7"/>